<feature type="transmembrane region" description="Helical" evidence="1">
    <location>
        <begin position="23"/>
        <end position="48"/>
    </location>
</feature>
<evidence type="ECO:0000256" key="1">
    <source>
        <dbReference type="SAM" id="Phobius"/>
    </source>
</evidence>
<dbReference type="AlphaFoldDB" id="Q2L2U3"/>
<keyword evidence="3" id="KW-1185">Reference proteome</keyword>
<name>Q2L2U3_BORA1</name>
<keyword evidence="1" id="KW-1133">Transmembrane helix</keyword>
<dbReference type="KEGG" id="bav:BAV1337B"/>
<proteinExistence type="predicted"/>
<keyword evidence="1" id="KW-0812">Transmembrane</keyword>
<sequence>MPQRTIRMNNDGLNLAISAGTGVAAWLATFSAVVPVLWGVYVLILIAIKLPELHEKNALFRRACAWVVSIVRRGRHG</sequence>
<dbReference type="EMBL" id="AM167904">
    <property type="protein sequence ID" value="CAJ48946.1"/>
    <property type="molecule type" value="Genomic_DNA"/>
</dbReference>
<organism evidence="2 3">
    <name type="scientific">Bordetella avium (strain 197N)</name>
    <dbReference type="NCBI Taxonomy" id="360910"/>
    <lineage>
        <taxon>Bacteria</taxon>
        <taxon>Pseudomonadati</taxon>
        <taxon>Pseudomonadota</taxon>
        <taxon>Betaproteobacteria</taxon>
        <taxon>Burkholderiales</taxon>
        <taxon>Alcaligenaceae</taxon>
        <taxon>Bordetella</taxon>
    </lineage>
</organism>
<accession>Q2L2U3</accession>
<dbReference type="Proteomes" id="UP000001977">
    <property type="component" value="Chromosome"/>
</dbReference>
<reference evidence="2 3" key="1">
    <citation type="journal article" date="2006" name="J. Bacteriol.">
        <title>Comparison of the genome sequence of the poultry pathogen Bordetella avium with those of B. bronchiseptica, B. pertussis, and B. parapertussis reveals extensive diversity in surface structures associated with host interaction.</title>
        <authorList>
            <person name="Sebaihia M."/>
            <person name="Preston A."/>
            <person name="Maskell D.J."/>
            <person name="Kuzmiak H."/>
            <person name="Connell T.D."/>
            <person name="King N.D."/>
            <person name="Orndorff P.E."/>
            <person name="Miyamoto D.M."/>
            <person name="Thomson N.R."/>
            <person name="Harris D."/>
            <person name="Goble A."/>
            <person name="Lord A."/>
            <person name="Murphy L."/>
            <person name="Quail M.A."/>
            <person name="Rutter S."/>
            <person name="Squares R."/>
            <person name="Squares S."/>
            <person name="Woodward J."/>
            <person name="Parkhill J."/>
            <person name="Temple L.M."/>
        </authorList>
    </citation>
    <scope>NUCLEOTIDE SEQUENCE [LARGE SCALE GENOMIC DNA]</scope>
    <source>
        <strain evidence="2 3">197N</strain>
    </source>
</reference>
<evidence type="ECO:0000313" key="2">
    <source>
        <dbReference type="EMBL" id="CAJ48946.1"/>
    </source>
</evidence>
<dbReference type="HOGENOM" id="CLU_2631105_0_0_4"/>
<gene>
    <name evidence="2" type="ORF">BAV1337B</name>
</gene>
<evidence type="ECO:0000313" key="3">
    <source>
        <dbReference type="Proteomes" id="UP000001977"/>
    </source>
</evidence>
<keyword evidence="1" id="KW-0472">Membrane</keyword>
<protein>
    <submittedName>
        <fullName evidence="2">Phage protein</fullName>
    </submittedName>
</protein>
<dbReference type="STRING" id="360910.BAV1337B"/>